<dbReference type="GO" id="GO:0003677">
    <property type="term" value="F:DNA binding"/>
    <property type="evidence" value="ECO:0007669"/>
    <property type="project" value="UniProtKB-UniRule"/>
</dbReference>
<accession>A0A4R0ELN5</accession>
<dbReference type="FunFam" id="1.10.10.60:FF:000141">
    <property type="entry name" value="TetR family transcriptional regulator"/>
    <property type="match status" value="1"/>
</dbReference>
<dbReference type="InterPro" id="IPR036271">
    <property type="entry name" value="Tet_transcr_reg_TetR-rel_C_sf"/>
</dbReference>
<evidence type="ECO:0000259" key="5">
    <source>
        <dbReference type="PROSITE" id="PS50977"/>
    </source>
</evidence>
<dbReference type="InterPro" id="IPR039536">
    <property type="entry name" value="TetR_C_Proteobacteria"/>
</dbReference>
<dbReference type="SUPFAM" id="SSF46689">
    <property type="entry name" value="Homeodomain-like"/>
    <property type="match status" value="1"/>
</dbReference>
<dbReference type="Pfam" id="PF14246">
    <property type="entry name" value="TetR_C_7"/>
    <property type="match status" value="1"/>
</dbReference>
<evidence type="ECO:0000313" key="7">
    <source>
        <dbReference type="Proteomes" id="UP000291380"/>
    </source>
</evidence>
<feature type="DNA-binding region" description="H-T-H motif" evidence="4">
    <location>
        <begin position="36"/>
        <end position="55"/>
    </location>
</feature>
<comment type="caution">
    <text evidence="6">The sequence shown here is derived from an EMBL/GenBank/DDBJ whole genome shotgun (WGS) entry which is preliminary data.</text>
</comment>
<evidence type="ECO:0000256" key="1">
    <source>
        <dbReference type="ARBA" id="ARBA00023015"/>
    </source>
</evidence>
<dbReference type="SUPFAM" id="SSF48498">
    <property type="entry name" value="Tetracyclin repressor-like, C-terminal domain"/>
    <property type="match status" value="1"/>
</dbReference>
<dbReference type="Gene3D" id="1.10.357.10">
    <property type="entry name" value="Tetracycline Repressor, domain 2"/>
    <property type="match status" value="1"/>
</dbReference>
<dbReference type="RefSeq" id="WP_131271441.1">
    <property type="nucleotide sequence ID" value="NZ_SJOA01000011.1"/>
</dbReference>
<name>A0A4R0ELN5_9GAMM</name>
<organism evidence="6 7">
    <name type="scientific">Acinetobacter terrae</name>
    <dbReference type="NCBI Taxonomy" id="2731247"/>
    <lineage>
        <taxon>Bacteria</taxon>
        <taxon>Pseudomonadati</taxon>
        <taxon>Pseudomonadota</taxon>
        <taxon>Gammaproteobacteria</taxon>
        <taxon>Moraxellales</taxon>
        <taxon>Moraxellaceae</taxon>
        <taxon>Acinetobacter</taxon>
        <taxon>Acinetobacter Taxon 24</taxon>
    </lineage>
</organism>
<dbReference type="Proteomes" id="UP000291380">
    <property type="component" value="Unassembled WGS sequence"/>
</dbReference>
<dbReference type="PANTHER" id="PTHR43479">
    <property type="entry name" value="ACREF/ENVCD OPERON REPRESSOR-RELATED"/>
    <property type="match status" value="1"/>
</dbReference>
<dbReference type="EMBL" id="SJOA01000011">
    <property type="protein sequence ID" value="TCB58615.1"/>
    <property type="molecule type" value="Genomic_DNA"/>
</dbReference>
<keyword evidence="2 4" id="KW-0238">DNA-binding</keyword>
<evidence type="ECO:0000256" key="3">
    <source>
        <dbReference type="ARBA" id="ARBA00023163"/>
    </source>
</evidence>
<dbReference type="AlphaFoldDB" id="A0A4R0ELN5"/>
<dbReference type="PROSITE" id="PS50977">
    <property type="entry name" value="HTH_TETR_2"/>
    <property type="match status" value="1"/>
</dbReference>
<dbReference type="InterPro" id="IPR009057">
    <property type="entry name" value="Homeodomain-like_sf"/>
</dbReference>
<dbReference type="InterPro" id="IPR001647">
    <property type="entry name" value="HTH_TetR"/>
</dbReference>
<gene>
    <name evidence="6" type="ORF">E0H85_10150</name>
</gene>
<dbReference type="Pfam" id="PF00440">
    <property type="entry name" value="TetR_N"/>
    <property type="match status" value="1"/>
</dbReference>
<dbReference type="PANTHER" id="PTHR43479:SF11">
    <property type="entry name" value="ACREF_ENVCD OPERON REPRESSOR-RELATED"/>
    <property type="match status" value="1"/>
</dbReference>
<keyword evidence="1" id="KW-0805">Transcription regulation</keyword>
<protein>
    <submittedName>
        <fullName evidence="6">TetR/AcrR family transcriptional regulator</fullName>
    </submittedName>
</protein>
<reference evidence="6 7" key="1">
    <citation type="submission" date="2019-02" db="EMBL/GenBank/DDBJ databases">
        <title>High diversity of culturable Acinetobacter species in natural soil and water ecosystems.</title>
        <authorList>
            <person name="Radolfova-Krizova L."/>
            <person name="Nemec A."/>
        </authorList>
    </citation>
    <scope>NUCLEOTIDE SEQUENCE [LARGE SCALE GENOMIC DNA]</scope>
    <source>
        <strain evidence="6 7">ANC 4281</strain>
    </source>
</reference>
<evidence type="ECO:0000256" key="4">
    <source>
        <dbReference type="PROSITE-ProRule" id="PRU00335"/>
    </source>
</evidence>
<dbReference type="InterPro" id="IPR050624">
    <property type="entry name" value="HTH-type_Tx_Regulator"/>
</dbReference>
<evidence type="ECO:0000256" key="2">
    <source>
        <dbReference type="ARBA" id="ARBA00023125"/>
    </source>
</evidence>
<dbReference type="PRINTS" id="PR00455">
    <property type="entry name" value="HTHTETR"/>
</dbReference>
<keyword evidence="3" id="KW-0804">Transcription</keyword>
<sequence length="205" mass="22971">MTKIGRPLVMPVEDRCKEIYAAAEKLFGEKGFANVTMAEIATATGMSKKTLYVHFSDKRELLNSLISSSYLWSEQPVDFKNEDNPIHALKLHLNMIAEYVLSERHLKLCRLAIAENYGLEGMAETFYQMGIANSRQSLIDSIQRIPNSQHKLQLDVGLLADMLFGAVIGKLLIDALMGAQNTVINLLPTQQKIELVVNAMFQVNE</sequence>
<proteinExistence type="predicted"/>
<dbReference type="OrthoDB" id="8535430at2"/>
<feature type="domain" description="HTH tetR-type" evidence="5">
    <location>
        <begin position="13"/>
        <end position="73"/>
    </location>
</feature>
<evidence type="ECO:0000313" key="6">
    <source>
        <dbReference type="EMBL" id="TCB58615.1"/>
    </source>
</evidence>